<dbReference type="Proteomes" id="UP001583186">
    <property type="component" value="Unassembled WGS sequence"/>
</dbReference>
<dbReference type="SMART" id="SM01176">
    <property type="entry name" value="DUF4208"/>
    <property type="match status" value="1"/>
</dbReference>
<evidence type="ECO:0000259" key="13">
    <source>
        <dbReference type="PROSITE" id="PS51194"/>
    </source>
</evidence>
<name>A0ABR3YWI2_9PEZI</name>
<dbReference type="Gene3D" id="3.40.50.300">
    <property type="entry name" value="P-loop containing nucleotide triphosphate hydrolases"/>
    <property type="match status" value="1"/>
</dbReference>
<evidence type="ECO:0000256" key="10">
    <source>
        <dbReference type="SAM" id="MobiDB-lite"/>
    </source>
</evidence>
<evidence type="ECO:0000313" key="14">
    <source>
        <dbReference type="EMBL" id="KAL1892750.1"/>
    </source>
</evidence>
<keyword evidence="7" id="KW-0067">ATP-binding</keyword>
<feature type="compositionally biased region" description="Low complexity" evidence="10">
    <location>
        <begin position="1621"/>
        <end position="1632"/>
    </location>
</feature>
<accession>A0ABR3YWI2</accession>
<feature type="compositionally biased region" description="Gly residues" evidence="10">
    <location>
        <begin position="1611"/>
        <end position="1620"/>
    </location>
</feature>
<comment type="subunit">
    <text evidence="3">Component of the NuA4 histone acetyltransferase complex.</text>
</comment>
<evidence type="ECO:0000256" key="2">
    <source>
        <dbReference type="ARBA" id="ARBA00007025"/>
    </source>
</evidence>
<feature type="region of interest" description="Disordered" evidence="10">
    <location>
        <begin position="1078"/>
        <end position="1132"/>
    </location>
</feature>
<keyword evidence="15" id="KW-1185">Reference proteome</keyword>
<dbReference type="PROSITE" id="PS50013">
    <property type="entry name" value="CHROMO_2"/>
    <property type="match status" value="2"/>
</dbReference>
<dbReference type="InterPro" id="IPR025260">
    <property type="entry name" value="CHD1-like_C"/>
</dbReference>
<feature type="domain" description="Helicase C-terminal" evidence="13">
    <location>
        <begin position="800"/>
        <end position="964"/>
    </location>
</feature>
<dbReference type="Pfam" id="PF18196">
    <property type="entry name" value="Cdh1_DBD_1"/>
    <property type="match status" value="1"/>
</dbReference>
<feature type="compositionally biased region" description="Basic and acidic residues" evidence="10">
    <location>
        <begin position="1110"/>
        <end position="1132"/>
    </location>
</feature>
<protein>
    <submittedName>
        <fullName evidence="14">ATP-dependent DNA helicase Hrp3</fullName>
        <ecNumber evidence="14">3.6.4.12</ecNumber>
    </submittedName>
</protein>
<feature type="domain" description="Chromo" evidence="11">
    <location>
        <begin position="384"/>
        <end position="444"/>
    </location>
</feature>
<feature type="domain" description="Chromo" evidence="11">
    <location>
        <begin position="284"/>
        <end position="355"/>
    </location>
</feature>
<comment type="caution">
    <text evidence="14">The sequence shown here is derived from an EMBL/GenBank/DDBJ whole genome shotgun (WGS) entry which is preliminary data.</text>
</comment>
<feature type="compositionally biased region" description="Basic residues" evidence="10">
    <location>
        <begin position="157"/>
        <end position="166"/>
    </location>
</feature>
<evidence type="ECO:0000259" key="11">
    <source>
        <dbReference type="PROSITE" id="PS50013"/>
    </source>
</evidence>
<dbReference type="SMART" id="SM00487">
    <property type="entry name" value="DEXDc"/>
    <property type="match status" value="1"/>
</dbReference>
<keyword evidence="5" id="KW-0547">Nucleotide-binding</keyword>
<evidence type="ECO:0000256" key="7">
    <source>
        <dbReference type="ARBA" id="ARBA00022840"/>
    </source>
</evidence>
<gene>
    <name evidence="14" type="primary">hrp3</name>
    <name evidence="14" type="ORF">Sste5346_006833</name>
</gene>
<dbReference type="SUPFAM" id="SSF54160">
    <property type="entry name" value="Chromo domain-like"/>
    <property type="match status" value="2"/>
</dbReference>
<dbReference type="Gene3D" id="1.10.10.60">
    <property type="entry name" value="Homeodomain-like"/>
    <property type="match status" value="1"/>
</dbReference>
<keyword evidence="6 14" id="KW-0378">Hydrolase</keyword>
<feature type="compositionally biased region" description="Acidic residues" evidence="10">
    <location>
        <begin position="54"/>
        <end position="111"/>
    </location>
</feature>
<dbReference type="InterPro" id="IPR023780">
    <property type="entry name" value="Chromo_domain"/>
</dbReference>
<sequence length="1805" mass="207663">MSASPASSPVNGYASAASDSPARNGAAGHASDSDLSDVEPTYANAASPSASAAPEDDDEDENDEDDDLAVANDFEDEQSEPSDNDVSDDADFDDAQSDGDADADADADPDLDVAALDHDDESQASSDSGHAPKRKASAMLAEDEYMRSNPELYGLRRSSRPAQRRRIVSDDDDSEDEPVVRRKPKPRRLLETSRQSSKRGTPARNTSVDESDSDNYGGARARSFQKKARRKQETQPSLYTEKRWSSRRAAQVSVGKYNESDFEDEDESEMTPAQWMPEVEDNSPYIEKIVRHREKEGVAITPDSTRHDYEYYIKWQGKSHLHDTWETTASVAGFRGFRRLENYYRKIVEFELDMRFGGDDYSPEQREQWLLDREREEQAHEDYTKVERVVAKRKGEEGVEYFIKWKGLQYDECTWEIAATVSEHAQDKVDQFLDRSSRSWTSDRTETSLNTRSRMTKLDSQPSYITNGELREFQMKGLNFLALNWTRGNNVILADEMGLGKTVQSVSFLSWLRNDRGQEGPFLVVAPLSVIPAWCDTFNHWAPDLNYVVYLGPESARSVIRDYELLVDGNPKKHKFNVLVTSYDFILQDWEFLKSIKWQVLAVDEAHRLKNRESQLYSRLVSFNIPCRVLITGTPIQNNLHELSALLDFLNPGKVVIDDDLVQLGMADQKTEEENDDDDKRRETQEKLTSFHAAIAPFILRRTKETVESDLPPKTEKIIRVELSDVQLDYYKNILTRNYAALSDASGGQKQSLLNIMMELKKVSNHPYLFPGVEESVLKGSERREDQIKGLIASSGKMMLLDQLLTKLKKDNHRVLIFSQMVKMLDLLSDYLRVRGHTFQRLDGTIPAGPRRMAIDHFNAEGSDDFCFLLSTRAGGLGINLMTADTVIIYDSDWNPQADLQAMARAHRIGQKRPVNVYRLVAKQTIEEEVIKRARNKLFLEYLTIQAGVTDEGKELREQFKEKGLKMDEAKTAEDIQWILKMRSQNLFEQSGNQEKLEQLDIDSILENAEVTKTNVDDKLNLSTGGIDWDNWMQVTDVKVDELALDWDQIIPAERLAVIKSEEEKRLHEEYLNKAMEENAPRRATLKKRNAAVANDSDRADRLAKKRQREKQEQEEYEERQAALRDPRRPLNEKETRNLIRAMFRYGSFDDRSEEIIADARLGDRDRDFMRSVVEDLVALSKQAVDANAARIREEQEKAGKALARKDKKAVLIDFGEVKKINAETIVERPPQLRLLHKVLEEHGNPHSFRLHDASKAAHYTCEWGAREDGMLLVGIDRYGFGAWTQIRDDPELDMSDKFFLEEHRVEKKEERKKGDEKSIQSPGAVHLVRRSEYLLSVLLAKYSDDDAAKKAVENHHRSKKTVNGHRRGDDLSRSPAPLKRPSAHKNRDRLDRDRPISSSDYLNLRPQSGVSGGGERLLTPRSDFKRKHEHDHNDRDRKQRRVTDGDRRDSNGVGPSSGHKDSQPKEKRKKLDAETLEQLKAAQTKAVQRFEELMKLDDGKLDYRDDEQVMWSLLKPVRDNFKTIMETTPERVEKAKERAAIMGKELRQIGDCVIGLKRNQTIPAATLDSLMPRFWDFLSSIWPINEVAVSGNQLSKMYEALRAKDEKGSSNGGGGGGSNNGNNGNSSGARDSSSRPDRPSRDDLEDGEIDSERDNRRDSRREHEHRDSRDHHDRDRNDRDRDRERDRDRDRERDRDRDRDRDRNRDRERERDRGRDRERERDRDRDATRRSTGLLGDLRRDDRHGSSESRSSPYAAETGDRLSFRKDPRRDYQPQREWDRLRPTPWQQQQQQQQQYTASRPNPY</sequence>
<dbReference type="Pfam" id="PF23588">
    <property type="entry name" value="HTH_CHD1_Hrp3"/>
    <property type="match status" value="1"/>
</dbReference>
<evidence type="ECO:0000256" key="3">
    <source>
        <dbReference type="ARBA" id="ARBA00011353"/>
    </source>
</evidence>
<evidence type="ECO:0000256" key="9">
    <source>
        <dbReference type="ARBA" id="ARBA00023242"/>
    </source>
</evidence>
<evidence type="ECO:0000256" key="1">
    <source>
        <dbReference type="ARBA" id="ARBA00004123"/>
    </source>
</evidence>
<feature type="compositionally biased region" description="Low complexity" evidence="10">
    <location>
        <begin position="43"/>
        <end position="53"/>
    </location>
</feature>
<keyword evidence="8" id="KW-0238">DNA-binding</keyword>
<dbReference type="InterPro" id="IPR014001">
    <property type="entry name" value="Helicase_ATP-bd"/>
</dbReference>
<dbReference type="GO" id="GO:0003678">
    <property type="term" value="F:DNA helicase activity"/>
    <property type="evidence" value="ECO:0007669"/>
    <property type="project" value="UniProtKB-EC"/>
</dbReference>
<keyword evidence="14" id="KW-0347">Helicase</keyword>
<dbReference type="CDD" id="cd18659">
    <property type="entry name" value="CD2_tandem"/>
    <property type="match status" value="1"/>
</dbReference>
<dbReference type="Pfam" id="PF00385">
    <property type="entry name" value="Chromo"/>
    <property type="match status" value="2"/>
</dbReference>
<evidence type="ECO:0000256" key="4">
    <source>
        <dbReference type="ARBA" id="ARBA00022737"/>
    </source>
</evidence>
<dbReference type="PROSITE" id="PS51194">
    <property type="entry name" value="HELICASE_CTER"/>
    <property type="match status" value="1"/>
</dbReference>
<dbReference type="CDD" id="cd18660">
    <property type="entry name" value="CD1_tandem"/>
    <property type="match status" value="1"/>
</dbReference>
<dbReference type="InterPro" id="IPR016197">
    <property type="entry name" value="Chromo-like_dom_sf"/>
</dbReference>
<feature type="compositionally biased region" description="Basic and acidic residues" evidence="10">
    <location>
        <begin position="1759"/>
        <end position="1783"/>
    </location>
</feature>
<evidence type="ECO:0000256" key="5">
    <source>
        <dbReference type="ARBA" id="ARBA00022741"/>
    </source>
</evidence>
<dbReference type="GO" id="GO:0016787">
    <property type="term" value="F:hydrolase activity"/>
    <property type="evidence" value="ECO:0007669"/>
    <property type="project" value="UniProtKB-KW"/>
</dbReference>
<dbReference type="Gene3D" id="6.10.140.1440">
    <property type="match status" value="1"/>
</dbReference>
<feature type="compositionally biased region" description="Basic residues" evidence="10">
    <location>
        <begin position="1357"/>
        <end position="1366"/>
    </location>
</feature>
<feature type="compositionally biased region" description="Basic and acidic residues" evidence="10">
    <location>
        <begin position="1459"/>
        <end position="1472"/>
    </location>
</feature>
<dbReference type="InterPro" id="IPR000953">
    <property type="entry name" value="Chromo/chromo_shadow_dom"/>
</dbReference>
<dbReference type="SMART" id="SM00298">
    <property type="entry name" value="CHROMO"/>
    <property type="match status" value="2"/>
</dbReference>
<evidence type="ECO:0000259" key="12">
    <source>
        <dbReference type="PROSITE" id="PS51192"/>
    </source>
</evidence>
<dbReference type="Pfam" id="PF00176">
    <property type="entry name" value="SNF2-rel_dom"/>
    <property type="match status" value="1"/>
</dbReference>
<feature type="region of interest" description="Disordered" evidence="10">
    <location>
        <begin position="1351"/>
        <end position="1472"/>
    </location>
</feature>
<dbReference type="Gene3D" id="3.40.50.10810">
    <property type="entry name" value="Tandem AAA-ATPase domain"/>
    <property type="match status" value="1"/>
</dbReference>
<dbReference type="EC" id="3.6.4.12" evidence="14"/>
<keyword evidence="9" id="KW-0539">Nucleus</keyword>
<comment type="similarity">
    <text evidence="2">Belongs to the SNF2/RAD54 helicase family.</text>
</comment>
<dbReference type="PANTHER" id="PTHR45623:SF14">
    <property type="entry name" value="CHROMODOMAIN-HELICASE-DNA-BINDING PROTEIN 1"/>
    <property type="match status" value="1"/>
</dbReference>
<dbReference type="InterPro" id="IPR056302">
    <property type="entry name" value="CHD1-2/Hrp3_HTH"/>
</dbReference>
<dbReference type="SUPFAM" id="SSF52540">
    <property type="entry name" value="P-loop containing nucleoside triphosphate hydrolases"/>
    <property type="match status" value="2"/>
</dbReference>
<feature type="region of interest" description="Disordered" evidence="10">
    <location>
        <begin position="1"/>
        <end position="245"/>
    </location>
</feature>
<dbReference type="EMBL" id="JAWCUI010000042">
    <property type="protein sequence ID" value="KAL1892750.1"/>
    <property type="molecule type" value="Genomic_DNA"/>
</dbReference>
<dbReference type="InterPro" id="IPR027417">
    <property type="entry name" value="P-loop_NTPase"/>
</dbReference>
<feature type="compositionally biased region" description="Polar residues" evidence="10">
    <location>
        <begin position="1397"/>
        <end position="1410"/>
    </location>
</feature>
<dbReference type="SMART" id="SM00490">
    <property type="entry name" value="HELICc"/>
    <property type="match status" value="1"/>
</dbReference>
<dbReference type="InterPro" id="IPR038718">
    <property type="entry name" value="SNF2-like_sf"/>
</dbReference>
<feature type="compositionally biased region" description="Basic and acidic residues" evidence="10">
    <location>
        <begin position="1651"/>
        <end position="1730"/>
    </location>
</feature>
<organism evidence="14 15">
    <name type="scientific">Sporothrix stenoceras</name>
    <dbReference type="NCBI Taxonomy" id="5173"/>
    <lineage>
        <taxon>Eukaryota</taxon>
        <taxon>Fungi</taxon>
        <taxon>Dikarya</taxon>
        <taxon>Ascomycota</taxon>
        <taxon>Pezizomycotina</taxon>
        <taxon>Sordariomycetes</taxon>
        <taxon>Sordariomycetidae</taxon>
        <taxon>Ophiostomatales</taxon>
        <taxon>Ophiostomataceae</taxon>
        <taxon>Sporothrix</taxon>
    </lineage>
</organism>
<comment type="subcellular location">
    <subcellularLocation>
        <location evidence="1">Nucleus</location>
    </subcellularLocation>
</comment>
<keyword evidence="4" id="KW-0677">Repeat</keyword>
<dbReference type="InterPro" id="IPR041150">
    <property type="entry name" value="Cdh1_DBD"/>
</dbReference>
<evidence type="ECO:0000256" key="6">
    <source>
        <dbReference type="ARBA" id="ARBA00022801"/>
    </source>
</evidence>
<evidence type="ECO:0000256" key="8">
    <source>
        <dbReference type="ARBA" id="ARBA00023125"/>
    </source>
</evidence>
<feature type="compositionally biased region" description="Polar residues" evidence="10">
    <location>
        <begin position="1"/>
        <end position="10"/>
    </location>
</feature>
<feature type="domain" description="Helicase ATP-binding" evidence="12">
    <location>
        <begin position="482"/>
        <end position="653"/>
    </location>
</feature>
<dbReference type="PANTHER" id="PTHR45623">
    <property type="entry name" value="CHROMODOMAIN-HELICASE-DNA-BINDING PROTEIN 3-RELATED-RELATED"/>
    <property type="match status" value="1"/>
</dbReference>
<proteinExistence type="inferred from homology"/>
<dbReference type="InterPro" id="IPR049730">
    <property type="entry name" value="SNF2/RAD54-like_C"/>
</dbReference>
<reference evidence="14 15" key="1">
    <citation type="journal article" date="2024" name="IMA Fungus">
        <title>IMA Genome - F19 : A genome assembly and annotation guide to empower mycologists, including annotated draft genome sequences of Ceratocystis pirilliformis, Diaporthe australafricana, Fusarium ophioides, Paecilomyces lecythidis, and Sporothrix stenoceras.</title>
        <authorList>
            <person name="Aylward J."/>
            <person name="Wilson A.M."/>
            <person name="Visagie C.M."/>
            <person name="Spraker J."/>
            <person name="Barnes I."/>
            <person name="Buitendag C."/>
            <person name="Ceriani C."/>
            <person name="Del Mar Angel L."/>
            <person name="du Plessis D."/>
            <person name="Fuchs T."/>
            <person name="Gasser K."/>
            <person name="Kramer D."/>
            <person name="Li W."/>
            <person name="Munsamy K."/>
            <person name="Piso A."/>
            <person name="Price J.L."/>
            <person name="Sonnekus B."/>
            <person name="Thomas C."/>
            <person name="van der Nest A."/>
            <person name="van Dijk A."/>
            <person name="van Heerden A."/>
            <person name="van Vuuren N."/>
            <person name="Yilmaz N."/>
            <person name="Duong T.A."/>
            <person name="van der Merwe N.A."/>
            <person name="Wingfield M.J."/>
            <person name="Wingfield B.D."/>
        </authorList>
    </citation>
    <scope>NUCLEOTIDE SEQUENCE [LARGE SCALE GENOMIC DNA]</scope>
    <source>
        <strain evidence="14 15">CMW 5346</strain>
    </source>
</reference>
<feature type="region of interest" description="Disordered" evidence="10">
    <location>
        <begin position="1606"/>
        <end position="1805"/>
    </location>
</feature>
<dbReference type="Pfam" id="PF13907">
    <property type="entry name" value="CHD1-like_C"/>
    <property type="match status" value="1"/>
</dbReference>
<dbReference type="InterPro" id="IPR000330">
    <property type="entry name" value="SNF2_N"/>
</dbReference>
<dbReference type="PROSITE" id="PS51192">
    <property type="entry name" value="HELICASE_ATP_BIND_1"/>
    <property type="match status" value="1"/>
</dbReference>
<dbReference type="Gene3D" id="2.40.50.40">
    <property type="match status" value="2"/>
</dbReference>
<feature type="compositionally biased region" description="Basic and acidic residues" evidence="10">
    <location>
        <begin position="1431"/>
        <end position="1451"/>
    </location>
</feature>
<evidence type="ECO:0000313" key="15">
    <source>
        <dbReference type="Proteomes" id="UP001583186"/>
    </source>
</evidence>
<dbReference type="InterPro" id="IPR001650">
    <property type="entry name" value="Helicase_C-like"/>
</dbReference>
<dbReference type="CDD" id="cd18793">
    <property type="entry name" value="SF2_C_SNF"/>
    <property type="match status" value="1"/>
</dbReference>
<feature type="compositionally biased region" description="Basic and acidic residues" evidence="10">
    <location>
        <begin position="1738"/>
        <end position="1748"/>
    </location>
</feature>
<feature type="compositionally biased region" description="Polar residues" evidence="10">
    <location>
        <begin position="192"/>
        <end position="208"/>
    </location>
</feature>
<dbReference type="Pfam" id="PF00271">
    <property type="entry name" value="Helicase_C"/>
    <property type="match status" value="1"/>
</dbReference>
<feature type="compositionally biased region" description="Basic and acidic residues" evidence="10">
    <location>
        <begin position="1633"/>
        <end position="1643"/>
    </location>
</feature>